<dbReference type="InterPro" id="IPR043129">
    <property type="entry name" value="ATPase_NBD"/>
</dbReference>
<feature type="compositionally biased region" description="Basic and acidic residues" evidence="4">
    <location>
        <begin position="473"/>
        <end position="486"/>
    </location>
</feature>
<dbReference type="SUPFAM" id="SSF53067">
    <property type="entry name" value="Actin-like ATPase domain"/>
    <property type="match status" value="2"/>
</dbReference>
<feature type="region of interest" description="Disordered" evidence="4">
    <location>
        <begin position="46"/>
        <end position="100"/>
    </location>
</feature>
<dbReference type="CDD" id="cd07773">
    <property type="entry name" value="ASKHA_NBD_FGGY_FK"/>
    <property type="match status" value="1"/>
</dbReference>
<dbReference type="Gene3D" id="3.30.420.40">
    <property type="match status" value="2"/>
</dbReference>
<evidence type="ECO:0000313" key="6">
    <source>
        <dbReference type="EMBL" id="MFC0627538.1"/>
    </source>
</evidence>
<dbReference type="PANTHER" id="PTHR43095:SF2">
    <property type="entry name" value="GLUCONOKINASE"/>
    <property type="match status" value="1"/>
</dbReference>
<feature type="compositionally biased region" description="Gly residues" evidence="4">
    <location>
        <begin position="82"/>
        <end position="97"/>
    </location>
</feature>
<sequence length="544" mass="57497">MGWLGIDVGTTNTKVTLGDRTLTCPTPNDPALLVSRVLGLISEITEPPPREWTRAGGSTRGGGADASTRGGSAEASVRGEGGEGATCGGRGGAGARGAGEARPGVVIEGVGIAGMAETGAAFDADGRAVTPLISWRDQPGVEQVQELAEQVGAAEFFARTGLRLSAKLPIVTWRWLGARMNGARWMGAADLILYALTGTYATHLTHAQRLGVLDLRSKTWHAELLEFAKIRPDQLPVIADPMTVTGRVRPGVAGLREGTPVVLAGHDHLVAAWAAGVRQPGQVADSMGTSEAIVTPSAEPVVDERLRRQGISSGWYVDGRHGCAISGHGAAGGLVAERLASFSKGKEYDWLAWALQDDLPGELVAPYPAGRQAPEPDPRSRYDATRPVVDEEVEIRALIDGLAMHARWMAETQTALLGIDWRETVAFGGPTAIDGWMRRKALASAPRPFFVATTTAAAGAALIAAELAGAELRRPEPRAAEERRAEPPGAERSTHPRVRVPVDPAVAAHWDGGHWHRFHRLATEPPAPTELPPAEPPHRTTGTD</sequence>
<feature type="domain" description="Carbohydrate kinase FGGY N-terminal" evidence="5">
    <location>
        <begin position="107"/>
        <end position="272"/>
    </location>
</feature>
<evidence type="ECO:0000313" key="7">
    <source>
        <dbReference type="Proteomes" id="UP001589890"/>
    </source>
</evidence>
<keyword evidence="2" id="KW-0808">Transferase</keyword>
<keyword evidence="3" id="KW-0418">Kinase</keyword>
<evidence type="ECO:0000256" key="3">
    <source>
        <dbReference type="ARBA" id="ARBA00022777"/>
    </source>
</evidence>
<feature type="compositionally biased region" description="Pro residues" evidence="4">
    <location>
        <begin position="525"/>
        <end position="535"/>
    </location>
</feature>
<dbReference type="PANTHER" id="PTHR43095">
    <property type="entry name" value="SUGAR KINASE"/>
    <property type="match status" value="1"/>
</dbReference>
<dbReference type="EMBL" id="JBHLTC010000035">
    <property type="protein sequence ID" value="MFC0627538.1"/>
    <property type="molecule type" value="Genomic_DNA"/>
</dbReference>
<feature type="region of interest" description="Disordered" evidence="4">
    <location>
        <begin position="473"/>
        <end position="501"/>
    </location>
</feature>
<dbReference type="Pfam" id="PF00370">
    <property type="entry name" value="FGGY_N"/>
    <property type="match status" value="1"/>
</dbReference>
<evidence type="ECO:0000256" key="2">
    <source>
        <dbReference type="ARBA" id="ARBA00022679"/>
    </source>
</evidence>
<feature type="region of interest" description="Disordered" evidence="4">
    <location>
        <begin position="517"/>
        <end position="544"/>
    </location>
</feature>
<dbReference type="RefSeq" id="WP_380052437.1">
    <property type="nucleotide sequence ID" value="NZ_JBHLTC010000035.1"/>
</dbReference>
<evidence type="ECO:0000256" key="4">
    <source>
        <dbReference type="SAM" id="MobiDB-lite"/>
    </source>
</evidence>
<comment type="similarity">
    <text evidence="1">Belongs to the FGGY kinase family.</text>
</comment>
<evidence type="ECO:0000256" key="1">
    <source>
        <dbReference type="ARBA" id="ARBA00009156"/>
    </source>
</evidence>
<dbReference type="Proteomes" id="UP001589890">
    <property type="component" value="Unassembled WGS sequence"/>
</dbReference>
<evidence type="ECO:0000259" key="5">
    <source>
        <dbReference type="Pfam" id="PF00370"/>
    </source>
</evidence>
<keyword evidence="7" id="KW-1185">Reference proteome</keyword>
<comment type="caution">
    <text evidence="6">The sequence shown here is derived from an EMBL/GenBank/DDBJ whole genome shotgun (WGS) entry which is preliminary data.</text>
</comment>
<protein>
    <submittedName>
        <fullName evidence="6">L-fuculokinase</fullName>
    </submittedName>
</protein>
<gene>
    <name evidence="6" type="ORF">ACFFGN_25915</name>
</gene>
<name>A0ABV6QSB8_9ACTN</name>
<organism evidence="6 7">
    <name type="scientific">Kribbella deserti</name>
    <dbReference type="NCBI Taxonomy" id="1926257"/>
    <lineage>
        <taxon>Bacteria</taxon>
        <taxon>Bacillati</taxon>
        <taxon>Actinomycetota</taxon>
        <taxon>Actinomycetes</taxon>
        <taxon>Propionibacteriales</taxon>
        <taxon>Kribbellaceae</taxon>
        <taxon>Kribbella</taxon>
    </lineage>
</organism>
<accession>A0ABV6QSB8</accession>
<dbReference type="InterPro" id="IPR018484">
    <property type="entry name" value="FGGY_N"/>
</dbReference>
<dbReference type="InterPro" id="IPR050406">
    <property type="entry name" value="FGGY_Carb_Kinase"/>
</dbReference>
<proteinExistence type="inferred from homology"/>
<reference evidence="6 7" key="1">
    <citation type="submission" date="2024-09" db="EMBL/GenBank/DDBJ databases">
        <authorList>
            <person name="Sun Q."/>
            <person name="Mori K."/>
        </authorList>
    </citation>
    <scope>NUCLEOTIDE SEQUENCE [LARGE SCALE GENOMIC DNA]</scope>
    <source>
        <strain evidence="6 7">CGMCC 1.15906</strain>
    </source>
</reference>